<dbReference type="EMBL" id="MAVT02002055">
    <property type="protein sequence ID" value="POS69702.1"/>
    <property type="molecule type" value="Genomic_DNA"/>
</dbReference>
<comment type="caution">
    <text evidence="2">The sequence shown here is derived from an EMBL/GenBank/DDBJ whole genome shotgun (WGS) entry which is preliminary data.</text>
</comment>
<feature type="compositionally biased region" description="Pro residues" evidence="1">
    <location>
        <begin position="64"/>
        <end position="94"/>
    </location>
</feature>
<reference evidence="2" key="1">
    <citation type="submission" date="2017-09" db="EMBL/GenBank/DDBJ databases">
        <title>Polyketide synthases of a Diaporthe helianthi virulent isolate.</title>
        <authorList>
            <person name="Baroncelli R."/>
        </authorList>
    </citation>
    <scope>NUCLEOTIDE SEQUENCE [LARGE SCALE GENOMIC DNA]</scope>
    <source>
        <strain evidence="2">7/96</strain>
    </source>
</reference>
<gene>
    <name evidence="2" type="ORF">DHEL01_v211903</name>
</gene>
<feature type="region of interest" description="Disordered" evidence="1">
    <location>
        <begin position="59"/>
        <end position="152"/>
    </location>
</feature>
<sequence length="152" mass="15893">MGMHSNTFMVPSTTQKNFPAAHGLEAKISIHAAQRPSGKDSVNADALGILVLIGGKPAIIKFPRPQPPPSPRPHPRPGPVRPPPGVPTPPPTPRRPAKGVSMAVGGGGKLGREPGLVTFPRPQPPPSPRPRPRPGPVRPPPGNPTPPPTPRR</sequence>
<accession>A0A2P5HHI8</accession>
<evidence type="ECO:0000256" key="1">
    <source>
        <dbReference type="SAM" id="MobiDB-lite"/>
    </source>
</evidence>
<dbReference type="AlphaFoldDB" id="A0A2P5HHI8"/>
<protein>
    <submittedName>
        <fullName evidence="2">Uncharacterized protein</fullName>
    </submittedName>
</protein>
<dbReference type="Proteomes" id="UP000094444">
    <property type="component" value="Unassembled WGS sequence"/>
</dbReference>
<dbReference type="PRINTS" id="PR01217">
    <property type="entry name" value="PRICHEXTENSN"/>
</dbReference>
<organism evidence="2 3">
    <name type="scientific">Diaporthe helianthi</name>
    <dbReference type="NCBI Taxonomy" id="158607"/>
    <lineage>
        <taxon>Eukaryota</taxon>
        <taxon>Fungi</taxon>
        <taxon>Dikarya</taxon>
        <taxon>Ascomycota</taxon>
        <taxon>Pezizomycotina</taxon>
        <taxon>Sordariomycetes</taxon>
        <taxon>Sordariomycetidae</taxon>
        <taxon>Diaporthales</taxon>
        <taxon>Diaporthaceae</taxon>
        <taxon>Diaporthe</taxon>
    </lineage>
</organism>
<feature type="compositionally biased region" description="Pro residues" evidence="1">
    <location>
        <begin position="121"/>
        <end position="152"/>
    </location>
</feature>
<dbReference type="InParanoid" id="A0A2P5HHI8"/>
<evidence type="ECO:0000313" key="2">
    <source>
        <dbReference type="EMBL" id="POS69702.1"/>
    </source>
</evidence>
<dbReference type="OrthoDB" id="5243523at2759"/>
<keyword evidence="3" id="KW-1185">Reference proteome</keyword>
<evidence type="ECO:0000313" key="3">
    <source>
        <dbReference type="Proteomes" id="UP000094444"/>
    </source>
</evidence>
<proteinExistence type="predicted"/>
<name>A0A2P5HHI8_DIAHE</name>